<feature type="region of interest" description="Disordered" evidence="1">
    <location>
        <begin position="97"/>
        <end position="132"/>
    </location>
</feature>
<gene>
    <name evidence="2" type="ORF">NLI96_g7969</name>
</gene>
<organism evidence="2 3">
    <name type="scientific">Meripilus lineatus</name>
    <dbReference type="NCBI Taxonomy" id="2056292"/>
    <lineage>
        <taxon>Eukaryota</taxon>
        <taxon>Fungi</taxon>
        <taxon>Dikarya</taxon>
        <taxon>Basidiomycota</taxon>
        <taxon>Agaricomycotina</taxon>
        <taxon>Agaricomycetes</taxon>
        <taxon>Polyporales</taxon>
        <taxon>Meripilaceae</taxon>
        <taxon>Meripilus</taxon>
    </lineage>
</organism>
<feature type="region of interest" description="Disordered" evidence="1">
    <location>
        <begin position="1"/>
        <end position="48"/>
    </location>
</feature>
<dbReference type="AlphaFoldDB" id="A0AAD5UY75"/>
<proteinExistence type="predicted"/>
<sequence>MQGSSQEAFGENQGETWDSRSRPLSECTSVRNASIFPPSDTSGGYDPEVVNSVETNLMRTSLPRGVFSENRIPPLFDSSQNSGMVAVQIPEDEKIMIPLPTSSEPQRIPDTTPAMSDGYSSIVDPPPAYSTM</sequence>
<dbReference type="EMBL" id="JANAWD010000345">
    <property type="protein sequence ID" value="KAJ3481003.1"/>
    <property type="molecule type" value="Genomic_DNA"/>
</dbReference>
<dbReference type="Proteomes" id="UP001212997">
    <property type="component" value="Unassembled WGS sequence"/>
</dbReference>
<reference evidence="2" key="1">
    <citation type="submission" date="2022-07" db="EMBL/GenBank/DDBJ databases">
        <title>Genome Sequence of Physisporinus lineatus.</title>
        <authorList>
            <person name="Buettner E."/>
        </authorList>
    </citation>
    <scope>NUCLEOTIDE SEQUENCE</scope>
    <source>
        <strain evidence="2">VT162</strain>
    </source>
</reference>
<evidence type="ECO:0000313" key="3">
    <source>
        <dbReference type="Proteomes" id="UP001212997"/>
    </source>
</evidence>
<name>A0AAD5UY75_9APHY</name>
<comment type="caution">
    <text evidence="2">The sequence shown here is derived from an EMBL/GenBank/DDBJ whole genome shotgun (WGS) entry which is preliminary data.</text>
</comment>
<evidence type="ECO:0000313" key="2">
    <source>
        <dbReference type="EMBL" id="KAJ3481003.1"/>
    </source>
</evidence>
<keyword evidence="3" id="KW-1185">Reference proteome</keyword>
<accession>A0AAD5UY75</accession>
<protein>
    <submittedName>
        <fullName evidence="2">Uncharacterized protein</fullName>
    </submittedName>
</protein>
<evidence type="ECO:0000256" key="1">
    <source>
        <dbReference type="SAM" id="MobiDB-lite"/>
    </source>
</evidence>